<keyword evidence="3" id="KW-1185">Reference proteome</keyword>
<dbReference type="InterPro" id="IPR050237">
    <property type="entry name" value="ATP-dep_AMP-bd_enzyme"/>
</dbReference>
<dbReference type="Gene3D" id="3.40.50.12780">
    <property type="entry name" value="N-terminal domain of ligase-like"/>
    <property type="match status" value="1"/>
</dbReference>
<reference evidence="2 3" key="1">
    <citation type="submission" date="2019-07" db="EMBL/GenBank/DDBJ databases">
        <title>Whole genome shotgun sequence of Swaminathania salitolerans NBRC 104436.</title>
        <authorList>
            <person name="Hosoyama A."/>
            <person name="Uohara A."/>
            <person name="Ohji S."/>
            <person name="Ichikawa N."/>
        </authorList>
    </citation>
    <scope>NUCLEOTIDE SEQUENCE [LARGE SCALE GENOMIC DNA]</scope>
    <source>
        <strain evidence="2 3">NBRC 104436</strain>
    </source>
</reference>
<dbReference type="EMBL" id="BJVC01000001">
    <property type="protein sequence ID" value="GEL01162.1"/>
    <property type="molecule type" value="Genomic_DNA"/>
</dbReference>
<proteinExistence type="predicted"/>
<accession>A0A511BM55</accession>
<name>A0A511BM55_9PROT</name>
<dbReference type="OrthoDB" id="7433489at2"/>
<protein>
    <recommendedName>
        <fullName evidence="1">AMP-dependent synthetase/ligase domain-containing protein</fullName>
    </recommendedName>
</protein>
<dbReference type="InterPro" id="IPR042099">
    <property type="entry name" value="ANL_N_sf"/>
</dbReference>
<dbReference type="PANTHER" id="PTHR43767:SF1">
    <property type="entry name" value="NONRIBOSOMAL PEPTIDE SYNTHASE PES1 (EUROFUNG)-RELATED"/>
    <property type="match status" value="1"/>
</dbReference>
<comment type="caution">
    <text evidence="2">The sequence shown here is derived from an EMBL/GenBank/DDBJ whole genome shotgun (WGS) entry which is preliminary data.</text>
</comment>
<dbReference type="AlphaFoldDB" id="A0A511BM55"/>
<dbReference type="InterPro" id="IPR000873">
    <property type="entry name" value="AMP-dep_synth/lig_dom"/>
</dbReference>
<dbReference type="SUPFAM" id="SSF56801">
    <property type="entry name" value="Acetyl-CoA synthetase-like"/>
    <property type="match status" value="1"/>
</dbReference>
<evidence type="ECO:0000313" key="2">
    <source>
        <dbReference type="EMBL" id="GEL01162.1"/>
    </source>
</evidence>
<evidence type="ECO:0000313" key="3">
    <source>
        <dbReference type="Proteomes" id="UP000321405"/>
    </source>
</evidence>
<sequence length="487" mass="52361">MFHVMALQHARQNPQSLAFDSLAQDWSFARLEQDVLAVSRALERLREAEPRMVGIHCSNLYWHWVLILSLASLGLASASLPESASPSFLRDVQLLQPELVISFGGLSLQDVQVLVIDEAWLGRIGKISGPPVEVSLSCDAICRYAIASGTDAERGVLSMTYRQAETAIMHLMLQDRIVGTGPVEPSHVLSTIGLISLTGFIIGCSALCSGSPLNFVSHTDIGILIARRVPTVAVVTPEHLAHIVEVLPPGMTPLETLTLVVTGGRLNDALRDKAHARLTSALSIVYGADECGALALGRAGSMPTDDMVGSVLPWVTLQLVDATGTQVAQGEEGIVRVSGTGVLSGYVGASEKRSRHFSGAWFYPGDRGILDRSNILRITGRVDDLVSLGGDKFDLGVIDDIARSILATRELGSFLAVDESGRTRLNMALASGRDFDGEQLAQALRAFYPSLPPVCVMKTDYIPWSLDGRVDRERLAGAFSRAAVVMR</sequence>
<evidence type="ECO:0000259" key="1">
    <source>
        <dbReference type="Pfam" id="PF00501"/>
    </source>
</evidence>
<organism evidence="2 3">
    <name type="scientific">Swaminathania salitolerans</name>
    <dbReference type="NCBI Taxonomy" id="182838"/>
    <lineage>
        <taxon>Bacteria</taxon>
        <taxon>Pseudomonadati</taxon>
        <taxon>Pseudomonadota</taxon>
        <taxon>Alphaproteobacteria</taxon>
        <taxon>Acetobacterales</taxon>
        <taxon>Acetobacteraceae</taxon>
        <taxon>Swaminathania</taxon>
    </lineage>
</organism>
<dbReference type="Proteomes" id="UP000321405">
    <property type="component" value="Unassembled WGS sequence"/>
</dbReference>
<dbReference type="Pfam" id="PF00501">
    <property type="entry name" value="AMP-binding"/>
    <property type="match status" value="1"/>
</dbReference>
<dbReference type="PANTHER" id="PTHR43767">
    <property type="entry name" value="LONG-CHAIN-FATTY-ACID--COA LIGASE"/>
    <property type="match status" value="1"/>
</dbReference>
<feature type="domain" description="AMP-dependent synthetase/ligase" evidence="1">
    <location>
        <begin position="188"/>
        <end position="346"/>
    </location>
</feature>
<gene>
    <name evidence="2" type="ORF">SSA02_03250</name>
</gene>